<dbReference type="Gene3D" id="3.40.50.300">
    <property type="entry name" value="P-loop containing nucleotide triphosphate hydrolases"/>
    <property type="match status" value="1"/>
</dbReference>
<dbReference type="Proteomes" id="UP000233293">
    <property type="component" value="Unassembled WGS sequence"/>
</dbReference>
<name>A0A2N3PX54_9PROT</name>
<dbReference type="SMART" id="SM00382">
    <property type="entry name" value="AAA"/>
    <property type="match status" value="1"/>
</dbReference>
<dbReference type="PROSITE" id="PS50893">
    <property type="entry name" value="ABC_TRANSPORTER_2"/>
    <property type="match status" value="1"/>
</dbReference>
<evidence type="ECO:0000313" key="9">
    <source>
        <dbReference type="EMBL" id="PKU24977.1"/>
    </source>
</evidence>
<keyword evidence="10" id="KW-1185">Reference proteome</keyword>
<keyword evidence="4" id="KW-0547">Nucleotide-binding</keyword>
<dbReference type="InterPro" id="IPR008995">
    <property type="entry name" value="Mo/tungstate-bd_C_term_dom"/>
</dbReference>
<dbReference type="SUPFAM" id="SSF52540">
    <property type="entry name" value="P-loop containing nucleoside triphosphate hydrolases"/>
    <property type="match status" value="1"/>
</dbReference>
<sequence>MTFNDKALAVRLEGCAKTFPDGTKALQPLDLSIGAGETLAFLGPSGCGKTTLLRLIAGLDIPDPGGRVWFDDQDVTAAPIERRKVGMVFQSYALFPNMTVAENVGYGLKIAGMPRERRRKRVDELLAMMRIEALAGRSIDQLSGGQRQRVALARAIAPRPRLLLFDEPLTALDAKLRETLRVEINGLLRQLGTTAVYVTHDQAEAMALGERIVVMSHGRIAQIGTPHQIYHQPSDLFVAEFVGLMNRVDGEWKDGWLHCAGGRIPAGANGVPGSDGPGNALFRPEHARLTQTERAHVRGTLSAAFFLGDRTRLLIDGIGAGPVTVDLMGPVDLAVGATVPLEILSLTSTSSPRETGVMPS</sequence>
<dbReference type="InterPro" id="IPR027417">
    <property type="entry name" value="P-loop_NTPase"/>
</dbReference>
<evidence type="ECO:0000256" key="6">
    <source>
        <dbReference type="ARBA" id="ARBA00022967"/>
    </source>
</evidence>
<evidence type="ECO:0000256" key="2">
    <source>
        <dbReference type="ARBA" id="ARBA00022448"/>
    </source>
</evidence>
<dbReference type="InterPro" id="IPR003593">
    <property type="entry name" value="AAA+_ATPase"/>
</dbReference>
<dbReference type="EMBL" id="PIUM01000007">
    <property type="protein sequence ID" value="PKU24977.1"/>
    <property type="molecule type" value="Genomic_DNA"/>
</dbReference>
<dbReference type="SUPFAM" id="SSF50331">
    <property type="entry name" value="MOP-like"/>
    <property type="match status" value="1"/>
</dbReference>
<evidence type="ECO:0000256" key="5">
    <source>
        <dbReference type="ARBA" id="ARBA00022840"/>
    </source>
</evidence>
<dbReference type="InterPro" id="IPR047641">
    <property type="entry name" value="ABC_transpr_MalK/UgpC-like"/>
</dbReference>
<evidence type="ECO:0000259" key="8">
    <source>
        <dbReference type="PROSITE" id="PS50893"/>
    </source>
</evidence>
<protein>
    <submittedName>
        <fullName evidence="9">ABC transporter ATP-binding protein</fullName>
    </submittedName>
</protein>
<dbReference type="GO" id="GO:0005524">
    <property type="term" value="F:ATP binding"/>
    <property type="evidence" value="ECO:0007669"/>
    <property type="project" value="UniProtKB-KW"/>
</dbReference>
<keyword evidence="6" id="KW-1278">Translocase</keyword>
<keyword evidence="3" id="KW-1003">Cell membrane</keyword>
<evidence type="ECO:0000313" key="10">
    <source>
        <dbReference type="Proteomes" id="UP000233293"/>
    </source>
</evidence>
<proteinExistence type="inferred from homology"/>
<organism evidence="9 10">
    <name type="scientific">Telmatospirillum siberiense</name>
    <dbReference type="NCBI Taxonomy" id="382514"/>
    <lineage>
        <taxon>Bacteria</taxon>
        <taxon>Pseudomonadati</taxon>
        <taxon>Pseudomonadota</taxon>
        <taxon>Alphaproteobacteria</taxon>
        <taxon>Rhodospirillales</taxon>
        <taxon>Rhodospirillaceae</taxon>
        <taxon>Telmatospirillum</taxon>
    </lineage>
</organism>
<dbReference type="Pfam" id="PF08402">
    <property type="entry name" value="TOBE_2"/>
    <property type="match status" value="1"/>
</dbReference>
<keyword evidence="2" id="KW-0813">Transport</keyword>
<dbReference type="InterPro" id="IPR013611">
    <property type="entry name" value="Transp-assoc_OB_typ2"/>
</dbReference>
<dbReference type="InterPro" id="IPR003439">
    <property type="entry name" value="ABC_transporter-like_ATP-bd"/>
</dbReference>
<dbReference type="PANTHER" id="PTHR43875">
    <property type="entry name" value="MALTODEXTRIN IMPORT ATP-BINDING PROTEIN MSMX"/>
    <property type="match status" value="1"/>
</dbReference>
<accession>A0A2N3PX54</accession>
<dbReference type="PROSITE" id="PS00211">
    <property type="entry name" value="ABC_TRANSPORTER_1"/>
    <property type="match status" value="1"/>
</dbReference>
<reference evidence="10" key="1">
    <citation type="submission" date="2017-12" db="EMBL/GenBank/DDBJ databases">
        <title>Draft genome sequence of Telmatospirillum siberiense 26-4b1T, an acidotolerant peatland alphaproteobacterium potentially involved in sulfur cycling.</title>
        <authorList>
            <person name="Hausmann B."/>
            <person name="Pjevac P."/>
            <person name="Schreck K."/>
            <person name="Herbold C.W."/>
            <person name="Daims H."/>
            <person name="Wagner M."/>
            <person name="Pester M."/>
            <person name="Loy A."/>
        </authorList>
    </citation>
    <scope>NUCLEOTIDE SEQUENCE [LARGE SCALE GENOMIC DNA]</scope>
    <source>
        <strain evidence="10">26-4b1</strain>
    </source>
</reference>
<dbReference type="FunFam" id="3.40.50.300:FF:000042">
    <property type="entry name" value="Maltose/maltodextrin ABC transporter, ATP-binding protein"/>
    <property type="match status" value="1"/>
</dbReference>
<dbReference type="GO" id="GO:0016887">
    <property type="term" value="F:ATP hydrolysis activity"/>
    <property type="evidence" value="ECO:0007669"/>
    <property type="project" value="InterPro"/>
</dbReference>
<dbReference type="GO" id="GO:0055052">
    <property type="term" value="C:ATP-binding cassette (ABC) transporter complex, substrate-binding subunit-containing"/>
    <property type="evidence" value="ECO:0007669"/>
    <property type="project" value="TreeGrafter"/>
</dbReference>
<dbReference type="Pfam" id="PF00005">
    <property type="entry name" value="ABC_tran"/>
    <property type="match status" value="1"/>
</dbReference>
<dbReference type="RefSeq" id="WP_101250236.1">
    <property type="nucleotide sequence ID" value="NZ_PIUM01000007.1"/>
</dbReference>
<evidence type="ECO:0000256" key="4">
    <source>
        <dbReference type="ARBA" id="ARBA00022741"/>
    </source>
</evidence>
<evidence type="ECO:0000256" key="1">
    <source>
        <dbReference type="ARBA" id="ARBA00005417"/>
    </source>
</evidence>
<comment type="similarity">
    <text evidence="1">Belongs to the ABC transporter superfamily.</text>
</comment>
<comment type="caution">
    <text evidence="9">The sequence shown here is derived from an EMBL/GenBank/DDBJ whole genome shotgun (WGS) entry which is preliminary data.</text>
</comment>
<dbReference type="OrthoDB" id="9802264at2"/>
<dbReference type="InterPro" id="IPR017871">
    <property type="entry name" value="ABC_transporter-like_CS"/>
</dbReference>
<evidence type="ECO:0000256" key="7">
    <source>
        <dbReference type="ARBA" id="ARBA00023136"/>
    </source>
</evidence>
<keyword evidence="5 9" id="KW-0067">ATP-binding</keyword>
<evidence type="ECO:0000256" key="3">
    <source>
        <dbReference type="ARBA" id="ARBA00022475"/>
    </source>
</evidence>
<dbReference type="PANTHER" id="PTHR43875:SF15">
    <property type="entry name" value="TREHALOSE IMPORT ATP-BINDING PROTEIN SUGC"/>
    <property type="match status" value="1"/>
</dbReference>
<dbReference type="GO" id="GO:0140359">
    <property type="term" value="F:ABC-type transporter activity"/>
    <property type="evidence" value="ECO:0007669"/>
    <property type="project" value="UniProtKB-ARBA"/>
</dbReference>
<keyword evidence="7" id="KW-0472">Membrane</keyword>
<gene>
    <name evidence="9" type="ORF">CWS72_08915</name>
</gene>
<dbReference type="AlphaFoldDB" id="A0A2N3PX54"/>
<feature type="domain" description="ABC transporter" evidence="8">
    <location>
        <begin position="10"/>
        <end position="242"/>
    </location>
</feature>